<feature type="non-terminal residue" evidence="1">
    <location>
        <position position="1"/>
    </location>
</feature>
<gene>
    <name evidence="1" type="ORF">ISN44_As08g034720</name>
</gene>
<dbReference type="AlphaFoldDB" id="A0A8T2BJI9"/>
<name>A0A8T2BJI9_ARASU</name>
<evidence type="ECO:0000313" key="2">
    <source>
        <dbReference type="Proteomes" id="UP000694251"/>
    </source>
</evidence>
<protein>
    <submittedName>
        <fullName evidence="1">Uncharacterized protein</fullName>
    </submittedName>
</protein>
<proteinExistence type="predicted"/>
<dbReference type="Proteomes" id="UP000694251">
    <property type="component" value="Chromosome 8"/>
</dbReference>
<organism evidence="1 2">
    <name type="scientific">Arabidopsis suecica</name>
    <name type="common">Swedish thale-cress</name>
    <name type="synonym">Cardaminopsis suecica</name>
    <dbReference type="NCBI Taxonomy" id="45249"/>
    <lineage>
        <taxon>Eukaryota</taxon>
        <taxon>Viridiplantae</taxon>
        <taxon>Streptophyta</taxon>
        <taxon>Embryophyta</taxon>
        <taxon>Tracheophyta</taxon>
        <taxon>Spermatophyta</taxon>
        <taxon>Magnoliopsida</taxon>
        <taxon>eudicotyledons</taxon>
        <taxon>Gunneridae</taxon>
        <taxon>Pentapetalae</taxon>
        <taxon>rosids</taxon>
        <taxon>malvids</taxon>
        <taxon>Brassicales</taxon>
        <taxon>Brassicaceae</taxon>
        <taxon>Camelineae</taxon>
        <taxon>Arabidopsis</taxon>
    </lineage>
</organism>
<feature type="non-terminal residue" evidence="1">
    <location>
        <position position="58"/>
    </location>
</feature>
<sequence>IPQPNASLIFLIEFALEASKKAGSLNVFDEMTNFAAEVSTKAYQIRKYEKAKKIKMKI</sequence>
<dbReference type="EMBL" id="JAEFBJ010000008">
    <property type="protein sequence ID" value="KAG7583971.1"/>
    <property type="molecule type" value="Genomic_DNA"/>
</dbReference>
<evidence type="ECO:0000313" key="1">
    <source>
        <dbReference type="EMBL" id="KAG7583971.1"/>
    </source>
</evidence>
<reference evidence="1 2" key="1">
    <citation type="submission" date="2020-12" db="EMBL/GenBank/DDBJ databases">
        <title>Concerted genomic and epigenomic changes stabilize Arabidopsis allopolyploids.</title>
        <authorList>
            <person name="Chen Z."/>
        </authorList>
    </citation>
    <scope>NUCLEOTIDE SEQUENCE [LARGE SCALE GENOMIC DNA]</scope>
    <source>
        <strain evidence="1">As9502</strain>
        <tissue evidence="1">Leaf</tissue>
    </source>
</reference>
<accession>A0A8T2BJI9</accession>
<comment type="caution">
    <text evidence="1">The sequence shown here is derived from an EMBL/GenBank/DDBJ whole genome shotgun (WGS) entry which is preliminary data.</text>
</comment>
<keyword evidence="2" id="KW-1185">Reference proteome</keyword>